<evidence type="ECO:0000313" key="7">
    <source>
        <dbReference type="EMBL" id="OAL64843.1"/>
    </source>
</evidence>
<proteinExistence type="inferred from homology"/>
<protein>
    <recommendedName>
        <fullName evidence="6">GDP/GTP exchange factor Sec2 N-terminal domain-containing protein</fullName>
    </recommendedName>
</protein>
<feature type="coiled-coil region" evidence="4">
    <location>
        <begin position="200"/>
        <end position="284"/>
    </location>
</feature>
<evidence type="ECO:0000256" key="2">
    <source>
        <dbReference type="ARBA" id="ARBA00022980"/>
    </source>
</evidence>
<dbReference type="SUPFAM" id="SSF52042">
    <property type="entry name" value="Ribosomal protein L32e"/>
    <property type="match status" value="1"/>
</dbReference>
<comment type="caution">
    <text evidence="7">The sequence shown here is derived from an EMBL/GenBank/DDBJ whole genome shotgun (WGS) entry which is preliminary data.</text>
</comment>
<dbReference type="VEuPathDB" id="FungiDB:TERG_05283"/>
<name>A0A178EZQ7_TRIRU</name>
<feature type="region of interest" description="Disordered" evidence="5">
    <location>
        <begin position="1"/>
        <end position="35"/>
    </location>
</feature>
<dbReference type="PANTHER" id="PTHR23413">
    <property type="entry name" value="60S RIBOSOMAL PROTEIN L32 AND DNA-DIRECTED RNA POLYMERASE II, SUBUNIT N"/>
    <property type="match status" value="1"/>
</dbReference>
<evidence type="ECO:0000256" key="5">
    <source>
        <dbReference type="SAM" id="MobiDB-lite"/>
    </source>
</evidence>
<feature type="compositionally biased region" description="Low complexity" evidence="5">
    <location>
        <begin position="149"/>
        <end position="170"/>
    </location>
</feature>
<dbReference type="Proteomes" id="UP000243015">
    <property type="component" value="Unassembled WGS sequence"/>
</dbReference>
<sequence length="506" mass="56435">MSTAAVSPTHIGPPYSLDAAAAGAGGYSDAQGLSNTGCPRCGFEGAYRQLQERSIAQQRRIEELEAQTRLLTEKAALSAEKLADYEDGMSSQSQSSQSKPVSAPEFRKLDQQPPRQQSPSPPRQQTRLATLASYFPYGRRTSSNASATQSRQSVSSSQLPQSSSSSSPPSTRAGKNGEHSTMNPLNNGLPQPTSFLQGALNREQALRKEAESRLTQANTELEELSAELFMRANEMVANERRERAKLEERVQVLEKRDKEKRTRLERLEKAVERVERVKAMEDRAISHQPSPRLETLALVHNGKCDSLEKRLRANLKISLPFFRRRHQRRTITQRVASGRRNISQGTFALDTGVTDIDAESSLLGLIELTCVHVHQMVAAKKHVPIVKKHKKRFNRHQSDTYMRVDPSWRKPKGIDNRVRRRFSGQAAMPKIGYGSNKKTRHMIPSGHKVFLVQNPKDVELLLMHNRTYAAEIGHAVSSAKRVDIIAKAKALGVKVTNAKGRLTTES</sequence>
<dbReference type="GO" id="GO:0006412">
    <property type="term" value="P:translation"/>
    <property type="evidence" value="ECO:0007669"/>
    <property type="project" value="InterPro"/>
</dbReference>
<evidence type="ECO:0000256" key="3">
    <source>
        <dbReference type="ARBA" id="ARBA00023274"/>
    </source>
</evidence>
<dbReference type="SUPFAM" id="SSF144284">
    <property type="entry name" value="Sec2 N-terminal region"/>
    <property type="match status" value="1"/>
</dbReference>
<gene>
    <name evidence="7" type="ORF">A7C99_4279</name>
</gene>
<keyword evidence="2" id="KW-0689">Ribosomal protein</keyword>
<comment type="similarity">
    <text evidence="1">Belongs to the eukaryotic ribosomal protein eL32 family.</text>
</comment>
<keyword evidence="3" id="KW-0687">Ribonucleoprotein</keyword>
<dbReference type="InterPro" id="IPR009449">
    <property type="entry name" value="Sec2_N"/>
</dbReference>
<evidence type="ECO:0000259" key="6">
    <source>
        <dbReference type="Pfam" id="PF06428"/>
    </source>
</evidence>
<organism evidence="7 8">
    <name type="scientific">Trichophyton rubrum</name>
    <name type="common">Athlete's foot fungus</name>
    <name type="synonym">Epidermophyton rubrum</name>
    <dbReference type="NCBI Taxonomy" id="5551"/>
    <lineage>
        <taxon>Eukaryota</taxon>
        <taxon>Fungi</taxon>
        <taxon>Dikarya</taxon>
        <taxon>Ascomycota</taxon>
        <taxon>Pezizomycotina</taxon>
        <taxon>Eurotiomycetes</taxon>
        <taxon>Eurotiomycetidae</taxon>
        <taxon>Onygenales</taxon>
        <taxon>Arthrodermataceae</taxon>
        <taxon>Trichophyton</taxon>
    </lineage>
</organism>
<feature type="region of interest" description="Disordered" evidence="5">
    <location>
        <begin position="82"/>
        <end position="195"/>
    </location>
</feature>
<reference evidence="7 8" key="1">
    <citation type="submission" date="2016-05" db="EMBL/GenBank/DDBJ databases">
        <title>Genome sequencing of Trichophyton rubrum CMCC(F)T1i isolated from hair.</title>
        <authorList>
            <person name="Zhan P."/>
            <person name="Tao Y."/>
            <person name="Liu W."/>
        </authorList>
    </citation>
    <scope>NUCLEOTIDE SEQUENCE [LARGE SCALE GENOMIC DNA]</scope>
    <source>
        <strain evidence="8">CMCC(F)T1i</strain>
    </source>
</reference>
<dbReference type="EMBL" id="LHPM01000015">
    <property type="protein sequence ID" value="OAL64843.1"/>
    <property type="molecule type" value="Genomic_DNA"/>
</dbReference>
<accession>A0A178EZQ7</accession>
<keyword evidence="4" id="KW-0175">Coiled coil</keyword>
<dbReference type="InterPro" id="IPR036351">
    <property type="entry name" value="Ribosomal_eL32_sf"/>
</dbReference>
<feature type="domain" description="GDP/GTP exchange factor Sec2 N-terminal" evidence="6">
    <location>
        <begin position="191"/>
        <end position="269"/>
    </location>
</feature>
<dbReference type="AlphaFoldDB" id="A0A178EZQ7"/>
<evidence type="ECO:0000256" key="4">
    <source>
        <dbReference type="SAM" id="Coils"/>
    </source>
</evidence>
<evidence type="ECO:0000256" key="1">
    <source>
        <dbReference type="ARBA" id="ARBA00008431"/>
    </source>
</evidence>
<feature type="compositionally biased region" description="Polar residues" evidence="5">
    <location>
        <begin position="179"/>
        <end position="195"/>
    </location>
</feature>
<dbReference type="PANTHER" id="PTHR23413:SF1">
    <property type="entry name" value="RIBOSOMAL PROTEIN L32"/>
    <property type="match status" value="1"/>
</dbReference>
<dbReference type="GO" id="GO:0003735">
    <property type="term" value="F:structural constituent of ribosome"/>
    <property type="evidence" value="ECO:0007669"/>
    <property type="project" value="InterPro"/>
</dbReference>
<dbReference type="Pfam" id="PF01655">
    <property type="entry name" value="Ribosomal_L32e"/>
    <property type="match status" value="1"/>
</dbReference>
<dbReference type="Pfam" id="PF06428">
    <property type="entry name" value="Sec2p"/>
    <property type="match status" value="1"/>
</dbReference>
<dbReference type="Gene3D" id="6.10.140.910">
    <property type="match status" value="1"/>
</dbReference>
<dbReference type="InterPro" id="IPR001515">
    <property type="entry name" value="Ribosomal_eL32"/>
</dbReference>
<evidence type="ECO:0000313" key="8">
    <source>
        <dbReference type="Proteomes" id="UP000243015"/>
    </source>
</evidence>
<dbReference type="SMART" id="SM01393">
    <property type="entry name" value="Ribosomal_L32e"/>
    <property type="match status" value="1"/>
</dbReference>
<dbReference type="CDD" id="cd00513">
    <property type="entry name" value="Ribosomal_L32_L32e"/>
    <property type="match status" value="1"/>
</dbReference>
<dbReference type="GO" id="GO:0022625">
    <property type="term" value="C:cytosolic large ribosomal subunit"/>
    <property type="evidence" value="ECO:0007669"/>
    <property type="project" value="TreeGrafter"/>
</dbReference>